<evidence type="ECO:0000256" key="1">
    <source>
        <dbReference type="SAM" id="Phobius"/>
    </source>
</evidence>
<keyword evidence="3" id="KW-1185">Reference proteome</keyword>
<dbReference type="EMBL" id="JBHLXE010000016">
    <property type="protein sequence ID" value="MFC0178789.1"/>
    <property type="molecule type" value="Genomic_DNA"/>
</dbReference>
<reference evidence="2 3" key="1">
    <citation type="submission" date="2024-09" db="EMBL/GenBank/DDBJ databases">
        <authorList>
            <person name="Sun Q."/>
            <person name="Mori K."/>
        </authorList>
    </citation>
    <scope>NUCLEOTIDE SEQUENCE [LARGE SCALE GENOMIC DNA]</scope>
    <source>
        <strain evidence="2 3">CCM 8545</strain>
    </source>
</reference>
<protein>
    <submittedName>
        <fullName evidence="2">Uncharacterized protein</fullName>
    </submittedName>
</protein>
<sequence length="103" mass="11763">MSVIKCPHCFTVSDHGVNICKGCRAEVRYGFGKRSVIVSFILSYFAATNTIHLLASFLPWITIDKSNGFIVIGVFLVVYFSIMLFICNKLFKNSIRFIRFTRI</sequence>
<comment type="caution">
    <text evidence="2">The sequence shown here is derived from an EMBL/GenBank/DDBJ whole genome shotgun (WGS) entry which is preliminary data.</text>
</comment>
<dbReference type="Proteomes" id="UP001589758">
    <property type="component" value="Unassembled WGS sequence"/>
</dbReference>
<evidence type="ECO:0000313" key="2">
    <source>
        <dbReference type="EMBL" id="MFC0178789.1"/>
    </source>
</evidence>
<organism evidence="2 3">
    <name type="scientific">Thorsellia kenyensis</name>
    <dbReference type="NCBI Taxonomy" id="1549888"/>
    <lineage>
        <taxon>Bacteria</taxon>
        <taxon>Pseudomonadati</taxon>
        <taxon>Pseudomonadota</taxon>
        <taxon>Gammaproteobacteria</taxon>
        <taxon>Enterobacterales</taxon>
        <taxon>Thorselliaceae</taxon>
        <taxon>Thorsellia</taxon>
    </lineage>
</organism>
<accession>A0ABV6C745</accession>
<name>A0ABV6C745_9GAMM</name>
<feature type="transmembrane region" description="Helical" evidence="1">
    <location>
        <begin position="69"/>
        <end position="91"/>
    </location>
</feature>
<proteinExistence type="predicted"/>
<keyword evidence="1" id="KW-0472">Membrane</keyword>
<keyword evidence="1" id="KW-0812">Transmembrane</keyword>
<dbReference type="RefSeq" id="WP_385875749.1">
    <property type="nucleotide sequence ID" value="NZ_JBHLXE010000016.1"/>
</dbReference>
<evidence type="ECO:0000313" key="3">
    <source>
        <dbReference type="Proteomes" id="UP001589758"/>
    </source>
</evidence>
<gene>
    <name evidence="2" type="ORF">ACFFIT_01540</name>
</gene>
<keyword evidence="1" id="KW-1133">Transmembrane helix</keyword>
<feature type="transmembrane region" description="Helical" evidence="1">
    <location>
        <begin position="36"/>
        <end position="63"/>
    </location>
</feature>